<keyword evidence="2" id="KW-1003">Cell membrane</keyword>
<dbReference type="GO" id="GO:0031295">
    <property type="term" value="P:T cell costimulation"/>
    <property type="evidence" value="ECO:0007669"/>
    <property type="project" value="TreeGrafter"/>
</dbReference>
<dbReference type="InterPro" id="IPR036179">
    <property type="entry name" value="Ig-like_dom_sf"/>
</dbReference>
<evidence type="ECO:0000256" key="5">
    <source>
        <dbReference type="ARBA" id="ARBA00022989"/>
    </source>
</evidence>
<dbReference type="InterPro" id="IPR013106">
    <property type="entry name" value="Ig_V-set"/>
</dbReference>
<dbReference type="GO" id="GO:0071222">
    <property type="term" value="P:cellular response to lipopolysaccharide"/>
    <property type="evidence" value="ECO:0007669"/>
    <property type="project" value="TreeGrafter"/>
</dbReference>
<feature type="transmembrane region" description="Helical" evidence="11">
    <location>
        <begin position="81"/>
        <end position="100"/>
    </location>
</feature>
<dbReference type="Gene3D" id="2.60.40.10">
    <property type="entry name" value="Immunoglobulins"/>
    <property type="match status" value="1"/>
</dbReference>
<evidence type="ECO:0000259" key="12">
    <source>
        <dbReference type="Pfam" id="PF07686"/>
    </source>
</evidence>
<comment type="caution">
    <text evidence="13">The sequence shown here is derived from an EMBL/GenBank/DDBJ whole genome shotgun (WGS) entry which is preliminary data.</text>
</comment>
<proteinExistence type="predicted"/>
<dbReference type="InterPro" id="IPR051713">
    <property type="entry name" value="T-cell_Activation_Regulation"/>
</dbReference>
<evidence type="ECO:0000313" key="14">
    <source>
        <dbReference type="Proteomes" id="UP000050525"/>
    </source>
</evidence>
<evidence type="ECO:0000256" key="1">
    <source>
        <dbReference type="ARBA" id="ARBA00004251"/>
    </source>
</evidence>
<dbReference type="AlphaFoldDB" id="A0A151M3M2"/>
<evidence type="ECO:0000256" key="9">
    <source>
        <dbReference type="ARBA" id="ARBA00023180"/>
    </source>
</evidence>
<comment type="subcellular location">
    <subcellularLocation>
        <location evidence="1">Cell membrane</location>
        <topology evidence="1">Single-pass type I membrane protein</topology>
    </subcellularLocation>
</comment>
<keyword evidence="10" id="KW-0393">Immunoglobulin domain</keyword>
<keyword evidence="8" id="KW-0675">Receptor</keyword>
<reference evidence="13 14" key="1">
    <citation type="journal article" date="2012" name="Genome Biol.">
        <title>Sequencing three crocodilian genomes to illuminate the evolution of archosaurs and amniotes.</title>
        <authorList>
            <person name="St John J.A."/>
            <person name="Braun E.L."/>
            <person name="Isberg S.R."/>
            <person name="Miles L.G."/>
            <person name="Chong A.Y."/>
            <person name="Gongora J."/>
            <person name="Dalzell P."/>
            <person name="Moran C."/>
            <person name="Bed'hom B."/>
            <person name="Abzhanov A."/>
            <person name="Burgess S.C."/>
            <person name="Cooksey A.M."/>
            <person name="Castoe T.A."/>
            <person name="Crawford N.G."/>
            <person name="Densmore L.D."/>
            <person name="Drew J.C."/>
            <person name="Edwards S.V."/>
            <person name="Faircloth B.C."/>
            <person name="Fujita M.K."/>
            <person name="Greenwold M.J."/>
            <person name="Hoffmann F.G."/>
            <person name="Howard J.M."/>
            <person name="Iguchi T."/>
            <person name="Janes D.E."/>
            <person name="Khan S.Y."/>
            <person name="Kohno S."/>
            <person name="de Koning A.J."/>
            <person name="Lance S.L."/>
            <person name="McCarthy F.M."/>
            <person name="McCormack J.E."/>
            <person name="Merchant M.E."/>
            <person name="Peterson D.G."/>
            <person name="Pollock D.D."/>
            <person name="Pourmand N."/>
            <person name="Raney B.J."/>
            <person name="Roessler K.A."/>
            <person name="Sanford J.R."/>
            <person name="Sawyer R.H."/>
            <person name="Schmidt C.J."/>
            <person name="Triplett E.W."/>
            <person name="Tuberville T.D."/>
            <person name="Venegas-Anaya M."/>
            <person name="Howard J.T."/>
            <person name="Jarvis E.D."/>
            <person name="Guillette L.J.Jr."/>
            <person name="Glenn T.C."/>
            <person name="Green R.E."/>
            <person name="Ray D.A."/>
        </authorList>
    </citation>
    <scope>NUCLEOTIDE SEQUENCE [LARGE SCALE GENOMIC DNA]</scope>
    <source>
        <strain evidence="13">KSC_2009_1</strain>
    </source>
</reference>
<dbReference type="GO" id="GO:0042130">
    <property type="term" value="P:negative regulation of T cell proliferation"/>
    <property type="evidence" value="ECO:0007669"/>
    <property type="project" value="TreeGrafter"/>
</dbReference>
<gene>
    <name evidence="13" type="ORF">Y1Q_0016142</name>
</gene>
<dbReference type="GO" id="GO:0007166">
    <property type="term" value="P:cell surface receptor signaling pathway"/>
    <property type="evidence" value="ECO:0007669"/>
    <property type="project" value="TreeGrafter"/>
</dbReference>
<protein>
    <recommendedName>
        <fullName evidence="12">Immunoglobulin V-set domain-containing protein</fullName>
    </recommendedName>
</protein>
<keyword evidence="3 11" id="KW-0812">Transmembrane</keyword>
<dbReference type="GO" id="GO:0009897">
    <property type="term" value="C:external side of plasma membrane"/>
    <property type="evidence" value="ECO:0007669"/>
    <property type="project" value="TreeGrafter"/>
</dbReference>
<evidence type="ECO:0000256" key="2">
    <source>
        <dbReference type="ARBA" id="ARBA00022475"/>
    </source>
</evidence>
<keyword evidence="9" id="KW-0325">Glycoprotein</keyword>
<dbReference type="GO" id="GO:0006955">
    <property type="term" value="P:immune response"/>
    <property type="evidence" value="ECO:0007669"/>
    <property type="project" value="TreeGrafter"/>
</dbReference>
<evidence type="ECO:0000313" key="13">
    <source>
        <dbReference type="EMBL" id="KYO19117.1"/>
    </source>
</evidence>
<keyword evidence="5 11" id="KW-1133">Transmembrane helix</keyword>
<evidence type="ECO:0000256" key="7">
    <source>
        <dbReference type="ARBA" id="ARBA00023157"/>
    </source>
</evidence>
<evidence type="ECO:0000256" key="3">
    <source>
        <dbReference type="ARBA" id="ARBA00022692"/>
    </source>
</evidence>
<dbReference type="Proteomes" id="UP000050525">
    <property type="component" value="Unassembled WGS sequence"/>
</dbReference>
<evidence type="ECO:0000256" key="4">
    <source>
        <dbReference type="ARBA" id="ARBA00022729"/>
    </source>
</evidence>
<organism evidence="13 14">
    <name type="scientific">Alligator mississippiensis</name>
    <name type="common">American alligator</name>
    <dbReference type="NCBI Taxonomy" id="8496"/>
    <lineage>
        <taxon>Eukaryota</taxon>
        <taxon>Metazoa</taxon>
        <taxon>Chordata</taxon>
        <taxon>Craniata</taxon>
        <taxon>Vertebrata</taxon>
        <taxon>Euteleostomi</taxon>
        <taxon>Archelosauria</taxon>
        <taxon>Archosauria</taxon>
        <taxon>Crocodylia</taxon>
        <taxon>Alligatoridae</taxon>
        <taxon>Alligatorinae</taxon>
        <taxon>Alligator</taxon>
    </lineage>
</organism>
<feature type="domain" description="Immunoglobulin V-set" evidence="12">
    <location>
        <begin position="15"/>
        <end position="67"/>
    </location>
</feature>
<sequence>MGFHRCKDALDLQAERFHGRTKVFPEKNGNVSLQLRDVTLNDTGTYHVYLFYHNCKPIERTFRLTVTEKPAERNSEVKGRWIAAVIVPVLILVGIIIYYLKRRQEEENRR</sequence>
<dbReference type="PANTHER" id="PTHR25466:SF14">
    <property type="entry name" value="BUTYROPHILIN SUBFAMILY 2 MEMBER A2-LIKE-RELATED"/>
    <property type="match status" value="1"/>
</dbReference>
<evidence type="ECO:0000256" key="6">
    <source>
        <dbReference type="ARBA" id="ARBA00023136"/>
    </source>
</evidence>
<keyword evidence="14" id="KW-1185">Reference proteome</keyword>
<dbReference type="SUPFAM" id="SSF48726">
    <property type="entry name" value="Immunoglobulin"/>
    <property type="match status" value="1"/>
</dbReference>
<dbReference type="GO" id="GO:0042102">
    <property type="term" value="P:positive regulation of T cell proliferation"/>
    <property type="evidence" value="ECO:0007669"/>
    <property type="project" value="TreeGrafter"/>
</dbReference>
<accession>A0A151M3M2</accession>
<evidence type="ECO:0000256" key="8">
    <source>
        <dbReference type="ARBA" id="ARBA00023170"/>
    </source>
</evidence>
<keyword evidence="7" id="KW-1015">Disulfide bond</keyword>
<evidence type="ECO:0000256" key="10">
    <source>
        <dbReference type="ARBA" id="ARBA00023319"/>
    </source>
</evidence>
<dbReference type="Pfam" id="PF07686">
    <property type="entry name" value="V-set"/>
    <property type="match status" value="1"/>
</dbReference>
<keyword evidence="6 11" id="KW-0472">Membrane</keyword>
<dbReference type="PANTHER" id="PTHR25466">
    <property type="entry name" value="T-LYMPHOCYTE ACTIVATION ANTIGEN"/>
    <property type="match status" value="1"/>
</dbReference>
<evidence type="ECO:0000256" key="11">
    <source>
        <dbReference type="SAM" id="Phobius"/>
    </source>
</evidence>
<keyword evidence="4" id="KW-0732">Signal</keyword>
<dbReference type="InterPro" id="IPR013783">
    <property type="entry name" value="Ig-like_fold"/>
</dbReference>
<dbReference type="EMBL" id="AKHW03006743">
    <property type="protein sequence ID" value="KYO19117.1"/>
    <property type="molecule type" value="Genomic_DNA"/>
</dbReference>
<name>A0A151M3M2_ALLMI</name>